<dbReference type="InterPro" id="IPR001478">
    <property type="entry name" value="PDZ"/>
</dbReference>
<evidence type="ECO:0000259" key="5">
    <source>
        <dbReference type="PROSITE" id="PS50106"/>
    </source>
</evidence>
<keyword evidence="7" id="KW-1185">Reference proteome</keyword>
<name>A0A177YAQ1_9NOCA</name>
<dbReference type="AlphaFoldDB" id="A0A177YAQ1"/>
<comment type="caution">
    <text evidence="6">The sequence shown here is derived from an EMBL/GenBank/DDBJ whole genome shotgun (WGS) entry which is preliminary data.</text>
</comment>
<dbReference type="Gene3D" id="2.30.42.10">
    <property type="match status" value="1"/>
</dbReference>
<feature type="region of interest" description="Disordered" evidence="4">
    <location>
        <begin position="329"/>
        <end position="355"/>
    </location>
</feature>
<dbReference type="InterPro" id="IPR009003">
    <property type="entry name" value="Peptidase_S1_PA"/>
</dbReference>
<evidence type="ECO:0000256" key="4">
    <source>
        <dbReference type="SAM" id="MobiDB-lite"/>
    </source>
</evidence>
<feature type="compositionally biased region" description="Low complexity" evidence="4">
    <location>
        <begin position="329"/>
        <end position="354"/>
    </location>
</feature>
<evidence type="ECO:0000256" key="2">
    <source>
        <dbReference type="ARBA" id="ARBA00022670"/>
    </source>
</evidence>
<dbReference type="SUPFAM" id="SSF50156">
    <property type="entry name" value="PDZ domain-like"/>
    <property type="match status" value="1"/>
</dbReference>
<dbReference type="EMBL" id="LVHI01000023">
    <property type="protein sequence ID" value="OAK52606.1"/>
    <property type="molecule type" value="Genomic_DNA"/>
</dbReference>
<keyword evidence="3" id="KW-0378">Hydrolase</keyword>
<dbReference type="PROSITE" id="PS50106">
    <property type="entry name" value="PDZ"/>
    <property type="match status" value="1"/>
</dbReference>
<proteinExistence type="inferred from homology"/>
<dbReference type="PRINTS" id="PR00834">
    <property type="entry name" value="PROTEASES2C"/>
</dbReference>
<dbReference type="InterPro" id="IPR041489">
    <property type="entry name" value="PDZ_6"/>
</dbReference>
<feature type="domain" description="PDZ" evidence="5">
    <location>
        <begin position="220"/>
        <end position="308"/>
    </location>
</feature>
<reference evidence="6 7" key="1">
    <citation type="submission" date="2016-03" db="EMBL/GenBank/DDBJ databases">
        <title>Genome sequence of Rhodococcus kyotonensis KB10.</title>
        <authorList>
            <person name="Jeong H."/>
            <person name="Hong C.E."/>
            <person name="Jo S.H."/>
            <person name="Park J.M."/>
        </authorList>
    </citation>
    <scope>NUCLEOTIDE SEQUENCE [LARGE SCALE GENOMIC DNA]</scope>
    <source>
        <strain evidence="6 7">KB10</strain>
    </source>
</reference>
<gene>
    <name evidence="6" type="ORF">A3K89_07290</name>
</gene>
<sequence length="506" mass="52540">MIAGATLLSACSFSIGTGGDAEAAPDGAVEFDDLQSATIQLEALGTFVSPQEGGYEAAGRGSGFLISSDGYALTNNHVVTGAGTLKVWRGGDQSDTLGARVVGSSECLDLAVVKLEGDDFPFVAFHEGEIDTADEIYAAGYPLGDPTFTMTKGIVSKADTAGDTPWASLDHVIEHDAKIRSGNSGGPLVDPDGRLVGVNYAGNDKYDTNMAIHRDEVQNVVDDLKDGKNVLSLGINGEALTDDSDTGLGVWVNSVASGSAADKAGIEAGDLLTSMEGVTLGTDGTMADYCSVLRTHGQDATLSVEVYRPSTDSYLRGQINGDAIEETTTVSSRVSTPQSGSSVSQTSTGGFTTVEDNDGVVSVDVPAGWNQVDGTKFVDDRNNYFYGVEASSNLEQYQGGWGAVGTSVMASDTAVSNSSPEDLLNWATKSLPESGCVSTGREDYSDALHTGRFEVWTGCGETAATYILVAAKADSGRYLTLVAVQANSEADLDAADRVMNSFTVAL</sequence>
<dbReference type="Pfam" id="PF13365">
    <property type="entry name" value="Trypsin_2"/>
    <property type="match status" value="1"/>
</dbReference>
<dbReference type="Pfam" id="PF17820">
    <property type="entry name" value="PDZ_6"/>
    <property type="match status" value="1"/>
</dbReference>
<dbReference type="GO" id="GO:0006508">
    <property type="term" value="P:proteolysis"/>
    <property type="evidence" value="ECO:0007669"/>
    <property type="project" value="UniProtKB-KW"/>
</dbReference>
<evidence type="ECO:0000256" key="3">
    <source>
        <dbReference type="ARBA" id="ARBA00022801"/>
    </source>
</evidence>
<dbReference type="Gene3D" id="2.40.10.10">
    <property type="entry name" value="Trypsin-like serine proteases"/>
    <property type="match status" value="2"/>
</dbReference>
<protein>
    <recommendedName>
        <fullName evidence="5">PDZ domain-containing protein</fullName>
    </recommendedName>
</protein>
<comment type="similarity">
    <text evidence="1">Belongs to the peptidase S1C family.</text>
</comment>
<dbReference type="PANTHER" id="PTHR43343">
    <property type="entry name" value="PEPTIDASE S12"/>
    <property type="match status" value="1"/>
</dbReference>
<dbReference type="InterPro" id="IPR036034">
    <property type="entry name" value="PDZ_sf"/>
</dbReference>
<dbReference type="SUPFAM" id="SSF50494">
    <property type="entry name" value="Trypsin-like serine proteases"/>
    <property type="match status" value="1"/>
</dbReference>
<evidence type="ECO:0000313" key="7">
    <source>
        <dbReference type="Proteomes" id="UP000077519"/>
    </source>
</evidence>
<keyword evidence="2" id="KW-0645">Protease</keyword>
<evidence type="ECO:0000256" key="1">
    <source>
        <dbReference type="ARBA" id="ARBA00010541"/>
    </source>
</evidence>
<dbReference type="GO" id="GO:0004252">
    <property type="term" value="F:serine-type endopeptidase activity"/>
    <property type="evidence" value="ECO:0007669"/>
    <property type="project" value="InterPro"/>
</dbReference>
<dbReference type="InterPro" id="IPR001940">
    <property type="entry name" value="Peptidase_S1C"/>
</dbReference>
<dbReference type="SMART" id="SM00228">
    <property type="entry name" value="PDZ"/>
    <property type="match status" value="1"/>
</dbReference>
<accession>A0A177YAQ1</accession>
<dbReference type="InterPro" id="IPR043504">
    <property type="entry name" value="Peptidase_S1_PA_chymotrypsin"/>
</dbReference>
<dbReference type="PANTHER" id="PTHR43343:SF3">
    <property type="entry name" value="PROTEASE DO-LIKE 8, CHLOROPLASTIC"/>
    <property type="match status" value="1"/>
</dbReference>
<organism evidence="6 7">
    <name type="scientific">Rhodococcoides kyotonense</name>
    <dbReference type="NCBI Taxonomy" id="398843"/>
    <lineage>
        <taxon>Bacteria</taxon>
        <taxon>Bacillati</taxon>
        <taxon>Actinomycetota</taxon>
        <taxon>Actinomycetes</taxon>
        <taxon>Mycobacteriales</taxon>
        <taxon>Nocardiaceae</taxon>
        <taxon>Rhodococcoides</taxon>
    </lineage>
</organism>
<evidence type="ECO:0000313" key="6">
    <source>
        <dbReference type="EMBL" id="OAK52606.1"/>
    </source>
</evidence>
<dbReference type="Proteomes" id="UP000077519">
    <property type="component" value="Unassembled WGS sequence"/>
</dbReference>
<dbReference type="InterPro" id="IPR051201">
    <property type="entry name" value="Chloro_Bact_Ser_Proteases"/>
</dbReference>